<evidence type="ECO:0000256" key="7">
    <source>
        <dbReference type="ARBA" id="ARBA00022741"/>
    </source>
</evidence>
<dbReference type="GO" id="GO:0005524">
    <property type="term" value="F:ATP binding"/>
    <property type="evidence" value="ECO:0007669"/>
    <property type="project" value="UniProtKB-UniRule"/>
</dbReference>
<dbReference type="InterPro" id="IPR036961">
    <property type="entry name" value="Kinesin_motor_dom_sf"/>
</dbReference>
<feature type="region of interest" description="Disordered" evidence="15">
    <location>
        <begin position="1563"/>
        <end position="1584"/>
    </location>
</feature>
<dbReference type="GO" id="GO:0001726">
    <property type="term" value="C:ruffle"/>
    <property type="evidence" value="ECO:0007669"/>
    <property type="project" value="TreeGrafter"/>
</dbReference>
<feature type="compositionally biased region" description="Basic and acidic residues" evidence="15">
    <location>
        <begin position="1095"/>
        <end position="1120"/>
    </location>
</feature>
<dbReference type="SUPFAM" id="SSF54236">
    <property type="entry name" value="Ubiquitin-like"/>
    <property type="match status" value="1"/>
</dbReference>
<feature type="region of interest" description="Actin-binding" evidence="14">
    <location>
        <begin position="798"/>
        <end position="820"/>
    </location>
</feature>
<keyword evidence="11" id="KW-0175">Coiled coil</keyword>
<dbReference type="PANTHER" id="PTHR46184">
    <property type="entry name" value="UNCONVENTIONAL MYOSIN-IXB-LIKE PROTEIN"/>
    <property type="match status" value="1"/>
</dbReference>
<evidence type="ECO:0000256" key="4">
    <source>
        <dbReference type="ARBA" id="ARBA00022490"/>
    </source>
</evidence>
<feature type="domain" description="Phorbol-ester/DAG-type" evidence="16">
    <location>
        <begin position="1592"/>
        <end position="1641"/>
    </location>
</feature>
<dbReference type="GO" id="GO:0051015">
    <property type="term" value="F:actin filament binding"/>
    <property type="evidence" value="ECO:0007669"/>
    <property type="project" value="TreeGrafter"/>
</dbReference>
<dbReference type="FunFam" id="3.30.60.20:FF:000020">
    <property type="entry name" value="Putative unconventional myosin-IXa"/>
    <property type="match status" value="1"/>
</dbReference>
<dbReference type="GO" id="GO:0005884">
    <property type="term" value="C:actin filament"/>
    <property type="evidence" value="ECO:0007669"/>
    <property type="project" value="TreeGrafter"/>
</dbReference>
<dbReference type="PROSITE" id="PS50081">
    <property type="entry name" value="ZF_DAG_PE_2"/>
    <property type="match status" value="1"/>
</dbReference>
<feature type="compositionally biased region" description="Polar residues" evidence="15">
    <location>
        <begin position="1165"/>
        <end position="1176"/>
    </location>
</feature>
<dbReference type="FunFam" id="1.10.10.820:FF:000003">
    <property type="entry name" value="unconventional myosin-IXa isoform X1"/>
    <property type="match status" value="1"/>
</dbReference>
<evidence type="ECO:0000256" key="3">
    <source>
        <dbReference type="ARBA" id="ARBA00022468"/>
    </source>
</evidence>
<dbReference type="GO" id="GO:0000146">
    <property type="term" value="F:microfilament motor activity"/>
    <property type="evidence" value="ECO:0007669"/>
    <property type="project" value="InterPro"/>
</dbReference>
<dbReference type="SMART" id="SM00109">
    <property type="entry name" value="C1"/>
    <property type="match status" value="1"/>
</dbReference>
<evidence type="ECO:0000256" key="11">
    <source>
        <dbReference type="ARBA" id="ARBA00023054"/>
    </source>
</evidence>
<dbReference type="Gene3D" id="1.10.555.10">
    <property type="entry name" value="Rho GTPase activation protein"/>
    <property type="match status" value="1"/>
</dbReference>
<evidence type="ECO:0000259" key="19">
    <source>
        <dbReference type="PROSITE" id="PS51456"/>
    </source>
</evidence>
<feature type="domain" description="Ras-associating" evidence="17">
    <location>
        <begin position="15"/>
        <end position="114"/>
    </location>
</feature>
<evidence type="ECO:0000256" key="2">
    <source>
        <dbReference type="ARBA" id="ARBA00008314"/>
    </source>
</evidence>
<dbReference type="PROSITE" id="PS50096">
    <property type="entry name" value="IQ"/>
    <property type="match status" value="3"/>
</dbReference>
<dbReference type="PROSITE" id="PS50238">
    <property type="entry name" value="RHOGAP"/>
    <property type="match status" value="1"/>
</dbReference>
<keyword evidence="3" id="KW-0343">GTPase activation</keyword>
<dbReference type="Ensembl" id="ENSAMET00000030903.1">
    <property type="protein sequence ID" value="ENSAMEP00000022685.1"/>
    <property type="gene ID" value="ENSAMEG00000010241.2"/>
</dbReference>
<evidence type="ECO:0000256" key="15">
    <source>
        <dbReference type="SAM" id="MobiDB-lite"/>
    </source>
</evidence>
<dbReference type="PANTHER" id="PTHR46184:SF2">
    <property type="entry name" value="UNCONVENTIONAL MYOSIN-IXB"/>
    <property type="match status" value="1"/>
</dbReference>
<feature type="compositionally biased region" description="Polar residues" evidence="15">
    <location>
        <begin position="1285"/>
        <end position="1294"/>
    </location>
</feature>
<proteinExistence type="inferred from homology"/>
<dbReference type="SUPFAM" id="SSF57889">
    <property type="entry name" value="Cysteine-rich domain"/>
    <property type="match status" value="1"/>
</dbReference>
<dbReference type="GO" id="GO:0016887">
    <property type="term" value="F:ATP hydrolysis activity"/>
    <property type="evidence" value="ECO:0007669"/>
    <property type="project" value="TreeGrafter"/>
</dbReference>
<evidence type="ECO:0000256" key="5">
    <source>
        <dbReference type="ARBA" id="ARBA00022723"/>
    </source>
</evidence>
<evidence type="ECO:0000259" key="16">
    <source>
        <dbReference type="PROSITE" id="PS50081"/>
    </source>
</evidence>
<evidence type="ECO:0000256" key="12">
    <source>
        <dbReference type="ARBA" id="ARBA00023123"/>
    </source>
</evidence>
<dbReference type="Gene3D" id="1.10.10.820">
    <property type="match status" value="1"/>
</dbReference>
<dbReference type="Pfam" id="PF00612">
    <property type="entry name" value="IQ"/>
    <property type="match status" value="4"/>
</dbReference>
<evidence type="ECO:0000256" key="1">
    <source>
        <dbReference type="ARBA" id="ARBA00004496"/>
    </source>
</evidence>
<feature type="domain" description="Myosin motor" evidence="19">
    <location>
        <begin position="146"/>
        <end position="916"/>
    </location>
</feature>
<dbReference type="SMART" id="SM00324">
    <property type="entry name" value="RhoGAP"/>
    <property type="match status" value="1"/>
</dbReference>
<reference evidence="20" key="3">
    <citation type="submission" date="2025-09" db="UniProtKB">
        <authorList>
            <consortium name="Ensembl"/>
        </authorList>
    </citation>
    <scope>IDENTIFICATION</scope>
</reference>
<dbReference type="FunFam" id="1.20.120.720:FF:000003">
    <property type="entry name" value="Putative unconventional myosin-IXa"/>
    <property type="match status" value="1"/>
</dbReference>
<dbReference type="Pfam" id="PF00063">
    <property type="entry name" value="Myosin_head"/>
    <property type="match status" value="2"/>
</dbReference>
<dbReference type="InterPro" id="IPR000198">
    <property type="entry name" value="RhoGAP_dom"/>
</dbReference>
<comment type="similarity">
    <text evidence="2 14">Belongs to the TRAFAC class myosin-kinesin ATPase superfamily. Myosin family.</text>
</comment>
<keyword evidence="21" id="KW-1185">Reference proteome</keyword>
<dbReference type="Gene3D" id="1.20.120.720">
    <property type="entry name" value="Myosin VI head, motor domain, U50 subdomain"/>
    <property type="match status" value="1"/>
</dbReference>
<evidence type="ECO:0000313" key="21">
    <source>
        <dbReference type="Proteomes" id="UP000008912"/>
    </source>
</evidence>
<feature type="compositionally biased region" description="Basic and acidic residues" evidence="15">
    <location>
        <begin position="1044"/>
        <end position="1061"/>
    </location>
</feature>
<feature type="compositionally biased region" description="Basic and acidic residues" evidence="15">
    <location>
        <begin position="1427"/>
        <end position="1438"/>
    </location>
</feature>
<dbReference type="InterPro" id="IPR036023">
    <property type="entry name" value="MYSc_Myo9"/>
</dbReference>
<feature type="compositionally biased region" description="Basic and acidic residues" evidence="15">
    <location>
        <begin position="1295"/>
        <end position="1311"/>
    </location>
</feature>
<dbReference type="GO" id="GO:0016459">
    <property type="term" value="C:myosin complex"/>
    <property type="evidence" value="ECO:0007669"/>
    <property type="project" value="UniProtKB-KW"/>
</dbReference>
<feature type="compositionally biased region" description="Basic residues" evidence="15">
    <location>
        <begin position="1375"/>
        <end position="1386"/>
    </location>
</feature>
<sequence>MSVNEAGSSSRGGQAAYHLHIYPQLATSESRASCRVTATKDSTTSDVIQDAIASLQLDCTKCYVLVEVKETGGEEWVLDANDSPVHRVLLWPRRAQDEHPQEDGYYFLLQERNADGTIKYVHMQLVSQATATRRLVERGLLPRQQADFDDLCDLPELTEEKLLKNLKHRFLQQKIYTYAGSILVAVNPFKFLPIYNPKYVKMYENQQLGKLEPHVFALADVAYYAMLRKRVNQCIVISGESGSGKTQSTNFLIHCLTALSQKGYASGVERTILGAGPVLEAFGNAKTAHNNNSSRFGKFIQVNYLESGIVRGAVVEKYLLEKSRLVSQEKDERNYHVFYYLLLGVSEEERQEFQLKQPEDYFYLNQHNLKIEDGEDLKHDFERLKQAMEMVGFLPATKKQIFSVLSAILYLGNVTYKKRATGRDEGLEVGPPEVLDTLSQLLKVKREILVEVLTKRKTVTANDKLILPYSLSEAITARDSMAKSLYSALFDWIVLRINHALLNKKDMEESVSCLSIGVLDIFGFEDFERNSFEQFCINYANEQLQYYFNQHIFKLEQEEYQSEGISWHNIDYTDNVGCIHLISKKPTGLFYLLDEESNFPHATSQTLLAKFKQQHEDNRYFLGTPVMEPAFIIQHFAGKVKYQIKDFREKNMDYMRPDIVALLRGSDSSYVRELIGMDPVAVFRWAVLRAAIRAMAVLREAGRLRAERAEKAAAGTGSPGSHGLLGELQRGTSTPSEKLYRKSKGIKQKQLIPKNLLDSKSLKLIISMTLHDRTTKSLLHLHKKKKPPSISAQFQTSLNKLLEALGKAEPFFIRCIRSNAEKKELCFDDELVLQQLRYTGMLETVRIRRSGYSAKYTFQDFTEQFQVLLPKNTQPCREVISALLEKMDVDKRNYQIGKTKVFLKETERQALQETLHREVVRKILLLQSWFRMVLERRHFLQMRQAAITIQACWRSYRVRRALERTQATVYLQAAWRGYRQRVAYRRRRQSIIRLQSLCRGHLQRKSFSQMVAEKRKAAEEREAQQAMREETAEGSPGQASEQEQVPRQDPEPSEDREHSLEPEAWPSEETLAELSQPEKEVPRPEKALPPQKTAAESHEKVPSSREKRESRRQRGLEHVKLQNKHIQSCKEENALREPSGRTVLEQEESLPEDRKENREDKSPSDLGTETENASQKQPEEPLQATPASQLSGETLKMPQGGDLTPGHMERPTSLPLDSRISVPAPSTTPETPKDKGKLGSELRAQDRPESPGGSTQIQRYRDPDSERLASAVELWRGKKLIVPGSSTMLSQSLDLSERHRATLTPTEERRISLSTSDVSKLLPSPSQTKMQPSIETVDGEPSTKKLAVQKKKSGDTSVGTDSGLSPGPQADSKSTFKRLFLHKNKDKKSSLEGVEETENTAPGHTVLEATTTKKNLEASSSHQHRHPAGEKHAKEPGGKGKKNRNLKIGKITVSEKWRESVFRKITNANELKYLDEFLLNKINDLRSQKTPIESLFIEATEKFRSNLKTMYSVPNGKIHVGYKDLMENYQIVVNNLAAERGEKDTNLVLNLFQSLLDEFTRGHTKNDFEPPKQSKAQKKKRKQDRAVQQHNGHVFVSYQVSIPQSCEQCLSYIWLMDKALLCSVCKMTCHKKCVHKIQTYCSYTCGSKSEPGAEPGHFGVCVDSLTNDKVSVPIVLEKLLEHVEMHGLYTEGLYRKSGAANRTRELRHALQTDPAAVKLENFPIHAITGVLKQWLRELPEPLMTFAQYGDFLRAVGESHSSSGEGRWMATVGGRSHECSLWPVGKAQLRNQGSEQLAWRRCLAQGWAGTPPPSVALQLATHRSQPARSGRLPYSPGTRPGQDSRELTAWALLELPEKQEQLAAIYAVLEHLPEANHNSLERLIFHLVKQVPATCCLRGGGPHPEPHRGVPGAGVLWWFCPKTWACVRGSGRLFYGDASPPLPTSRVRRPRPRGNPRAPASGPGASLATPNCRSPHRVALLEDVNRMSPSALAIIFAPCLLRCPDNSDPLTSMKDVLKVTT</sequence>
<feature type="compositionally biased region" description="Basic and acidic residues" evidence="15">
    <location>
        <begin position="1012"/>
        <end position="1031"/>
    </location>
</feature>
<dbReference type="GO" id="GO:0072673">
    <property type="term" value="P:lamellipodium morphogenesis"/>
    <property type="evidence" value="ECO:0007669"/>
    <property type="project" value="TreeGrafter"/>
</dbReference>
<comment type="subcellular location">
    <subcellularLocation>
        <location evidence="1">Cytoplasm</location>
    </subcellularLocation>
</comment>
<name>A0A7N5JFF5_AILME</name>
<feature type="region of interest" description="Disordered" evidence="15">
    <location>
        <begin position="1285"/>
        <end position="1444"/>
    </location>
</feature>
<dbReference type="Pfam" id="PF00130">
    <property type="entry name" value="C1_1"/>
    <property type="match status" value="1"/>
</dbReference>
<evidence type="ECO:0000313" key="20">
    <source>
        <dbReference type="Ensembl" id="ENSAMEP00000022685.1"/>
    </source>
</evidence>
<evidence type="ECO:0000259" key="18">
    <source>
        <dbReference type="PROSITE" id="PS50238"/>
    </source>
</evidence>
<evidence type="ECO:0000256" key="14">
    <source>
        <dbReference type="PROSITE-ProRule" id="PRU00782"/>
    </source>
</evidence>
<dbReference type="SUPFAM" id="SSF48350">
    <property type="entry name" value="GTPase activation domain, GAP"/>
    <property type="match status" value="2"/>
</dbReference>
<evidence type="ECO:0000259" key="17">
    <source>
        <dbReference type="PROSITE" id="PS50200"/>
    </source>
</evidence>
<evidence type="ECO:0000256" key="6">
    <source>
        <dbReference type="ARBA" id="ARBA00022737"/>
    </source>
</evidence>
<keyword evidence="12 14" id="KW-0518">Myosin</keyword>
<keyword evidence="5" id="KW-0479">Metal-binding</keyword>
<dbReference type="InterPro" id="IPR008936">
    <property type="entry name" value="Rho_GTPase_activation_prot"/>
</dbReference>
<accession>A0A7N5JFF5</accession>
<dbReference type="GO" id="GO:0005737">
    <property type="term" value="C:cytoplasm"/>
    <property type="evidence" value="ECO:0007669"/>
    <property type="project" value="UniProtKB-SubCell"/>
</dbReference>
<organism evidence="20 21">
    <name type="scientific">Ailuropoda melanoleuca</name>
    <name type="common">Giant panda</name>
    <dbReference type="NCBI Taxonomy" id="9646"/>
    <lineage>
        <taxon>Eukaryota</taxon>
        <taxon>Metazoa</taxon>
        <taxon>Chordata</taxon>
        <taxon>Craniata</taxon>
        <taxon>Vertebrata</taxon>
        <taxon>Euteleostomi</taxon>
        <taxon>Mammalia</taxon>
        <taxon>Eutheria</taxon>
        <taxon>Laurasiatheria</taxon>
        <taxon>Carnivora</taxon>
        <taxon>Caniformia</taxon>
        <taxon>Ursidae</taxon>
        <taxon>Ailuropoda</taxon>
    </lineage>
</organism>
<feature type="compositionally biased region" description="Low complexity" evidence="15">
    <location>
        <begin position="1954"/>
        <end position="1969"/>
    </location>
</feature>
<dbReference type="InterPro" id="IPR000159">
    <property type="entry name" value="RA_dom"/>
</dbReference>
<feature type="region of interest" description="Disordered" evidence="15">
    <location>
        <begin position="1938"/>
        <end position="1970"/>
    </location>
</feature>
<dbReference type="GO" id="GO:0030027">
    <property type="term" value="C:lamellipodium"/>
    <property type="evidence" value="ECO:0007669"/>
    <property type="project" value="TreeGrafter"/>
</dbReference>
<dbReference type="Proteomes" id="UP000008912">
    <property type="component" value="Unassembled WGS sequence"/>
</dbReference>
<dbReference type="Pfam" id="PF00620">
    <property type="entry name" value="RhoGAP"/>
    <property type="match status" value="1"/>
</dbReference>
<dbReference type="InterPro" id="IPR002219">
    <property type="entry name" value="PKC_DAG/PE"/>
</dbReference>
<dbReference type="InterPro" id="IPR046349">
    <property type="entry name" value="C1-like_sf"/>
</dbReference>
<dbReference type="CDD" id="cd01385">
    <property type="entry name" value="MYSc_Myo9"/>
    <property type="match status" value="1"/>
</dbReference>
<dbReference type="GeneTree" id="ENSGT00940000156845"/>
<keyword evidence="9" id="KW-0862">Zinc</keyword>
<dbReference type="Gene3D" id="1.20.5.190">
    <property type="match status" value="2"/>
</dbReference>
<dbReference type="GO" id="GO:0035556">
    <property type="term" value="P:intracellular signal transduction"/>
    <property type="evidence" value="ECO:0007669"/>
    <property type="project" value="InterPro"/>
</dbReference>
<dbReference type="FunFam" id="3.40.850.10:FF:000008">
    <property type="entry name" value="Putative unconventional myosin-IXa"/>
    <property type="match status" value="1"/>
</dbReference>
<dbReference type="InterPro" id="IPR027417">
    <property type="entry name" value="P-loop_NTPase"/>
</dbReference>
<dbReference type="FunFam" id="1.20.58.530:FF:000009">
    <property type="entry name" value="unconventional myosin-IXb isoform X1"/>
    <property type="match status" value="1"/>
</dbReference>
<dbReference type="PROSITE" id="PS51456">
    <property type="entry name" value="MYOSIN_MOTOR"/>
    <property type="match status" value="1"/>
</dbReference>
<dbReference type="InterPro" id="IPR029071">
    <property type="entry name" value="Ubiquitin-like_domsf"/>
</dbReference>
<evidence type="ECO:0000256" key="13">
    <source>
        <dbReference type="ARBA" id="ARBA00023175"/>
    </source>
</evidence>
<dbReference type="PRINTS" id="PR00193">
    <property type="entry name" value="MYOSINHEAVY"/>
</dbReference>
<reference evidence="20" key="2">
    <citation type="submission" date="2025-08" db="UniProtKB">
        <authorList>
            <consortium name="Ensembl"/>
        </authorList>
    </citation>
    <scope>IDENTIFICATION</scope>
</reference>
<feature type="compositionally biased region" description="Basic and acidic residues" evidence="15">
    <location>
        <begin position="1076"/>
        <end position="1086"/>
    </location>
</feature>
<dbReference type="InterPro" id="IPR001609">
    <property type="entry name" value="Myosin_head_motor_dom-like"/>
</dbReference>
<feature type="domain" description="Rho-GAP" evidence="18">
    <location>
        <begin position="1660"/>
        <end position="2020"/>
    </location>
</feature>
<feature type="compositionally biased region" description="Polar residues" evidence="15">
    <location>
        <begin position="1408"/>
        <end position="1421"/>
    </location>
</feature>
<dbReference type="Gene3D" id="3.30.60.20">
    <property type="match status" value="1"/>
</dbReference>
<feature type="compositionally biased region" description="Basic and acidic residues" evidence="15">
    <location>
        <begin position="1231"/>
        <end position="1249"/>
    </location>
</feature>
<keyword evidence="8" id="KW-0863">Zinc-finger</keyword>
<dbReference type="PROSITE" id="PS00479">
    <property type="entry name" value="ZF_DAG_PE_1"/>
    <property type="match status" value="1"/>
</dbReference>
<dbReference type="Gene3D" id="3.40.850.10">
    <property type="entry name" value="Kinesin motor domain"/>
    <property type="match status" value="2"/>
</dbReference>
<dbReference type="CDD" id="cd20884">
    <property type="entry name" value="C1_Myosin-IXb"/>
    <property type="match status" value="1"/>
</dbReference>
<keyword evidence="7 14" id="KW-0547">Nucleotide-binding</keyword>
<dbReference type="InterPro" id="IPR046987">
    <property type="entry name" value="Myo9"/>
</dbReference>
<feature type="compositionally biased region" description="Polar residues" evidence="15">
    <location>
        <begin position="1312"/>
        <end position="1334"/>
    </location>
</feature>
<dbReference type="SMART" id="SM00015">
    <property type="entry name" value="IQ"/>
    <property type="match status" value="4"/>
</dbReference>
<dbReference type="FunFam" id="1.20.58.530:FF:000005">
    <property type="entry name" value="unconventional myosin-IXa isoform X1"/>
    <property type="match status" value="1"/>
</dbReference>
<keyword evidence="10 14" id="KW-0067">ATP-binding</keyword>
<dbReference type="Pfam" id="PF00788">
    <property type="entry name" value="RA"/>
    <property type="match status" value="1"/>
</dbReference>
<dbReference type="GO" id="GO:0005096">
    <property type="term" value="F:GTPase activator activity"/>
    <property type="evidence" value="ECO:0007669"/>
    <property type="project" value="UniProtKB-KW"/>
</dbReference>
<evidence type="ECO:0000256" key="9">
    <source>
        <dbReference type="ARBA" id="ARBA00022833"/>
    </source>
</evidence>
<feature type="compositionally biased region" description="Basic and acidic residues" evidence="15">
    <location>
        <begin position="1128"/>
        <end position="1139"/>
    </location>
</feature>
<dbReference type="SMART" id="SM00314">
    <property type="entry name" value="RA"/>
    <property type="match status" value="1"/>
</dbReference>
<feature type="region of interest" description="Disordered" evidence="15">
    <location>
        <begin position="1009"/>
        <end position="1265"/>
    </location>
</feature>
<dbReference type="SMART" id="SM00242">
    <property type="entry name" value="MYSc"/>
    <property type="match status" value="1"/>
</dbReference>
<keyword evidence="13 14" id="KW-0505">Motor protein</keyword>
<feature type="region of interest" description="Disordered" evidence="15">
    <location>
        <begin position="1820"/>
        <end position="1842"/>
    </location>
</feature>
<feature type="compositionally biased region" description="Basic and acidic residues" evidence="15">
    <location>
        <begin position="1563"/>
        <end position="1572"/>
    </location>
</feature>
<dbReference type="GO" id="GO:0030048">
    <property type="term" value="P:actin filament-based movement"/>
    <property type="evidence" value="ECO:0007669"/>
    <property type="project" value="TreeGrafter"/>
</dbReference>
<feature type="region of interest" description="Disordered" evidence="15">
    <location>
        <begin position="711"/>
        <end position="740"/>
    </location>
</feature>
<dbReference type="InterPro" id="IPR000048">
    <property type="entry name" value="IQ_motif_EF-hand-BS"/>
</dbReference>
<evidence type="ECO:0000256" key="10">
    <source>
        <dbReference type="ARBA" id="ARBA00022840"/>
    </source>
</evidence>
<dbReference type="CDD" id="cd23767">
    <property type="entry name" value="IQCD"/>
    <property type="match status" value="1"/>
</dbReference>
<reference evidence="20 21" key="1">
    <citation type="journal article" date="2010" name="Nature">
        <title>The sequence and de novo assembly of the giant panda genome.</title>
        <authorList>
            <person name="Li R."/>
            <person name="Fan W."/>
            <person name="Tian G."/>
            <person name="Zhu H."/>
            <person name="He L."/>
            <person name="Cai J."/>
            <person name="Huang Q."/>
            <person name="Cai Q."/>
            <person name="Li B."/>
            <person name="Bai Y."/>
            <person name="Zhang Z."/>
            <person name="Zhang Y."/>
            <person name="Wang W."/>
            <person name="Li J."/>
            <person name="Wei F."/>
            <person name="Li H."/>
            <person name="Jian M."/>
            <person name="Li J."/>
            <person name="Zhang Z."/>
            <person name="Nielsen R."/>
            <person name="Li D."/>
            <person name="Gu W."/>
            <person name="Yang Z."/>
            <person name="Xuan Z."/>
            <person name="Ryder O.A."/>
            <person name="Leung F.C."/>
            <person name="Zhou Y."/>
            <person name="Cao J."/>
            <person name="Sun X."/>
            <person name="Fu Y."/>
            <person name="Fang X."/>
            <person name="Guo X."/>
            <person name="Wang B."/>
            <person name="Hou R."/>
            <person name="Shen F."/>
            <person name="Mu B."/>
            <person name="Ni P."/>
            <person name="Lin R."/>
            <person name="Qian W."/>
            <person name="Wang G."/>
            <person name="Yu C."/>
            <person name="Nie W."/>
            <person name="Wang J."/>
            <person name="Wu Z."/>
            <person name="Liang H."/>
            <person name="Min J."/>
            <person name="Wu Q."/>
            <person name="Cheng S."/>
            <person name="Ruan J."/>
            <person name="Wang M."/>
            <person name="Shi Z."/>
            <person name="Wen M."/>
            <person name="Liu B."/>
            <person name="Ren X."/>
            <person name="Zheng H."/>
            <person name="Dong D."/>
            <person name="Cook K."/>
            <person name="Shan G."/>
            <person name="Zhang H."/>
            <person name="Kosiol C."/>
            <person name="Xie X."/>
            <person name="Lu Z."/>
            <person name="Zheng H."/>
            <person name="Li Y."/>
            <person name="Steiner C.C."/>
            <person name="Lam T.T."/>
            <person name="Lin S."/>
            <person name="Zhang Q."/>
            <person name="Li G."/>
            <person name="Tian J."/>
            <person name="Gong T."/>
            <person name="Liu H."/>
            <person name="Zhang D."/>
            <person name="Fang L."/>
            <person name="Ye C."/>
            <person name="Zhang J."/>
            <person name="Hu W."/>
            <person name="Xu A."/>
            <person name="Ren Y."/>
            <person name="Zhang G."/>
            <person name="Bruford M.W."/>
            <person name="Li Q."/>
            <person name="Ma L."/>
            <person name="Guo Y."/>
            <person name="An N."/>
            <person name="Hu Y."/>
            <person name="Zheng Y."/>
            <person name="Shi Y."/>
            <person name="Li Z."/>
            <person name="Liu Q."/>
            <person name="Chen Y."/>
            <person name="Zhao J."/>
            <person name="Qu N."/>
            <person name="Zhao S."/>
            <person name="Tian F."/>
            <person name="Wang X."/>
            <person name="Wang H."/>
            <person name="Xu L."/>
            <person name="Liu X."/>
            <person name="Vinar T."/>
            <person name="Wang Y."/>
            <person name="Lam T.W."/>
            <person name="Yiu S.M."/>
            <person name="Liu S."/>
            <person name="Zhang H."/>
            <person name="Li D."/>
            <person name="Huang Y."/>
            <person name="Wang X."/>
            <person name="Yang G."/>
            <person name="Jiang Z."/>
            <person name="Wang J."/>
            <person name="Qin N."/>
            <person name="Li L."/>
            <person name="Li J."/>
            <person name="Bolund L."/>
            <person name="Kristiansen K."/>
            <person name="Wong G.K."/>
            <person name="Olson M."/>
            <person name="Zhang X."/>
            <person name="Li S."/>
            <person name="Yang H."/>
            <person name="Wang J."/>
            <person name="Wang J."/>
        </authorList>
    </citation>
    <scope>NUCLEOTIDE SEQUENCE [LARGE SCALE GENOMIC DNA]</scope>
</reference>
<feature type="compositionally biased region" description="Basic and acidic residues" evidence="15">
    <location>
        <begin position="1151"/>
        <end position="1163"/>
    </location>
</feature>
<keyword evidence="4" id="KW-0963">Cytoplasm</keyword>
<dbReference type="Gene3D" id="6.20.240.20">
    <property type="match status" value="1"/>
</dbReference>
<keyword evidence="14" id="KW-0009">Actin-binding</keyword>
<dbReference type="SUPFAM" id="SSF52540">
    <property type="entry name" value="P-loop containing nucleoside triphosphate hydrolases"/>
    <property type="match status" value="1"/>
</dbReference>
<keyword evidence="6" id="KW-0677">Repeat</keyword>
<dbReference type="Gene3D" id="1.20.58.530">
    <property type="match status" value="2"/>
</dbReference>
<dbReference type="FunFam" id="1.20.5.190:FF:000013">
    <property type="entry name" value="unconventional myosin-IXa isoform X2"/>
    <property type="match status" value="1"/>
</dbReference>
<feature type="binding site" evidence="14">
    <location>
        <begin position="239"/>
        <end position="246"/>
    </location>
    <ligand>
        <name>ATP</name>
        <dbReference type="ChEBI" id="CHEBI:30616"/>
    </ligand>
</feature>
<dbReference type="GO" id="GO:0008270">
    <property type="term" value="F:zinc ion binding"/>
    <property type="evidence" value="ECO:0007669"/>
    <property type="project" value="UniProtKB-KW"/>
</dbReference>
<protein>
    <submittedName>
        <fullName evidence="20">Myosin IXB</fullName>
    </submittedName>
</protein>
<evidence type="ECO:0000256" key="8">
    <source>
        <dbReference type="ARBA" id="ARBA00022771"/>
    </source>
</evidence>
<gene>
    <name evidence="20" type="primary">MYO9B</name>
</gene>
<dbReference type="PROSITE" id="PS50200">
    <property type="entry name" value="RA"/>
    <property type="match status" value="1"/>
</dbReference>
<dbReference type="FunFam" id="3.40.850.10:FF:000013">
    <property type="entry name" value="unconventional myosin-IXa isoform X1"/>
    <property type="match status" value="1"/>
</dbReference>